<sequence length="234" mass="26794">MRLGLGLLTVVNQKNINHVSIHVSALRFIHLRDCTRQYLSSTRRIPENLVDRVDVNKARLIYFNKPCTLQTTQYREAARWAPHFIHSLGWERKKRRRSLKEEKMNKGQTRHKRRVGTFSFFSRTREKETRTTTNTSLNRPPGTPSASFFSKASIHPAPLHPSTSSPSAGPESDSVAKSCSPSSLSAVHVYINARRVLRGKRRMHVAWWRRSIIRSIRGEEVEKFEGSPPPSEGA</sequence>
<evidence type="ECO:0000313" key="2">
    <source>
        <dbReference type="EMBL" id="KAK3954909.1"/>
    </source>
</evidence>
<reference evidence="2" key="2">
    <citation type="submission" date="2023-06" db="EMBL/GenBank/DDBJ databases">
        <authorList>
            <consortium name="Lawrence Berkeley National Laboratory"/>
            <person name="Mondo S.J."/>
            <person name="Hensen N."/>
            <person name="Bonometti L."/>
            <person name="Westerberg I."/>
            <person name="Brannstrom I.O."/>
            <person name="Guillou S."/>
            <person name="Cros-Aarteil S."/>
            <person name="Calhoun S."/>
            <person name="Haridas S."/>
            <person name="Kuo A."/>
            <person name="Pangilinan J."/>
            <person name="Riley R."/>
            <person name="Labutti K."/>
            <person name="Andreopoulos B."/>
            <person name="Lipzen A."/>
            <person name="Chen C."/>
            <person name="Yanf M."/>
            <person name="Daum C."/>
            <person name="Ng V."/>
            <person name="Clum A."/>
            <person name="Steindorff A."/>
            <person name="Ohm R."/>
            <person name="Martin F."/>
            <person name="Silar P."/>
            <person name="Natvig D."/>
            <person name="Lalanne C."/>
            <person name="Gautier V."/>
            <person name="Ament-Velasquez S.L."/>
            <person name="Kruys A."/>
            <person name="Hutchinson M.I."/>
            <person name="Powell A.J."/>
            <person name="Barry K."/>
            <person name="Miller A.N."/>
            <person name="Grigoriev I.V."/>
            <person name="Debuchy R."/>
            <person name="Gladieux P."/>
            <person name="Thoren M.H."/>
            <person name="Johannesson H."/>
        </authorList>
    </citation>
    <scope>NUCLEOTIDE SEQUENCE</scope>
    <source>
        <strain evidence="2">CBS 626.80</strain>
    </source>
</reference>
<keyword evidence="3" id="KW-1185">Reference proteome</keyword>
<organism evidence="2 3">
    <name type="scientific">Pseudoneurospora amorphoporcata</name>
    <dbReference type="NCBI Taxonomy" id="241081"/>
    <lineage>
        <taxon>Eukaryota</taxon>
        <taxon>Fungi</taxon>
        <taxon>Dikarya</taxon>
        <taxon>Ascomycota</taxon>
        <taxon>Pezizomycotina</taxon>
        <taxon>Sordariomycetes</taxon>
        <taxon>Sordariomycetidae</taxon>
        <taxon>Sordariales</taxon>
        <taxon>Sordariaceae</taxon>
        <taxon>Pseudoneurospora</taxon>
    </lineage>
</organism>
<dbReference type="EMBL" id="MU859083">
    <property type="protein sequence ID" value="KAK3954909.1"/>
    <property type="molecule type" value="Genomic_DNA"/>
</dbReference>
<evidence type="ECO:0000313" key="3">
    <source>
        <dbReference type="Proteomes" id="UP001303222"/>
    </source>
</evidence>
<gene>
    <name evidence="2" type="ORF">QBC32DRAFT_334965</name>
</gene>
<accession>A0AAN6NZG0</accession>
<evidence type="ECO:0000256" key="1">
    <source>
        <dbReference type="SAM" id="MobiDB-lite"/>
    </source>
</evidence>
<protein>
    <submittedName>
        <fullName evidence="2">Uncharacterized protein</fullName>
    </submittedName>
</protein>
<reference evidence="2" key="1">
    <citation type="journal article" date="2023" name="Mol. Phylogenet. Evol.">
        <title>Genome-scale phylogeny and comparative genomics of the fungal order Sordariales.</title>
        <authorList>
            <person name="Hensen N."/>
            <person name="Bonometti L."/>
            <person name="Westerberg I."/>
            <person name="Brannstrom I.O."/>
            <person name="Guillou S."/>
            <person name="Cros-Aarteil S."/>
            <person name="Calhoun S."/>
            <person name="Haridas S."/>
            <person name="Kuo A."/>
            <person name="Mondo S."/>
            <person name="Pangilinan J."/>
            <person name="Riley R."/>
            <person name="LaButti K."/>
            <person name="Andreopoulos B."/>
            <person name="Lipzen A."/>
            <person name="Chen C."/>
            <person name="Yan M."/>
            <person name="Daum C."/>
            <person name="Ng V."/>
            <person name="Clum A."/>
            <person name="Steindorff A."/>
            <person name="Ohm R.A."/>
            <person name="Martin F."/>
            <person name="Silar P."/>
            <person name="Natvig D.O."/>
            <person name="Lalanne C."/>
            <person name="Gautier V."/>
            <person name="Ament-Velasquez S.L."/>
            <person name="Kruys A."/>
            <person name="Hutchinson M.I."/>
            <person name="Powell A.J."/>
            <person name="Barry K."/>
            <person name="Miller A.N."/>
            <person name="Grigoriev I.V."/>
            <person name="Debuchy R."/>
            <person name="Gladieux P."/>
            <person name="Hiltunen Thoren M."/>
            <person name="Johannesson H."/>
        </authorList>
    </citation>
    <scope>NUCLEOTIDE SEQUENCE</scope>
    <source>
        <strain evidence="2">CBS 626.80</strain>
    </source>
</reference>
<comment type="caution">
    <text evidence="2">The sequence shown here is derived from an EMBL/GenBank/DDBJ whole genome shotgun (WGS) entry which is preliminary data.</text>
</comment>
<feature type="region of interest" description="Disordered" evidence="1">
    <location>
        <begin position="95"/>
        <end position="179"/>
    </location>
</feature>
<dbReference type="Proteomes" id="UP001303222">
    <property type="component" value="Unassembled WGS sequence"/>
</dbReference>
<dbReference type="AlphaFoldDB" id="A0AAN6NZG0"/>
<name>A0AAN6NZG0_9PEZI</name>
<proteinExistence type="predicted"/>